<reference evidence="14 15" key="1">
    <citation type="submission" date="2015-04" db="EMBL/GenBank/DDBJ databases">
        <title>Draft Genome Sequence of the Novel Agar-Digesting Marine Bacterium Q1.</title>
        <authorList>
            <person name="Li Y."/>
            <person name="Li D."/>
            <person name="Chen G."/>
            <person name="Du Z."/>
        </authorList>
    </citation>
    <scope>NUCLEOTIDE SEQUENCE [LARGE SCALE GENOMIC DNA]</scope>
    <source>
        <strain evidence="14 15">Q1</strain>
    </source>
</reference>
<evidence type="ECO:0000256" key="5">
    <source>
        <dbReference type="ARBA" id="ARBA00022679"/>
    </source>
</evidence>
<keyword evidence="10 11" id="KW-0472">Membrane</keyword>
<sequence>MNSIRNKLLIWLLPSFLALYCLAAFSLYQAEKNAMQNDLKEQVKSIAGHVKMRLFRPHVLRNFGDNNAQLEKIEELLAEFSANRLNQPLYYKMFDGKTNLVFQSENFQKQELKIDPTKITPAIFEYKTDNVKLFLQTVFLSERRSASKKLLVLGLDSKIIKRKLKKLKRRLIIGGALSIIVFTGLLVLILRRTLKPIAELAHSVSTINVDNLQHRFSQASIPEEIKPLIIRLNELMVRLESSFERERRFSSDIAHEIRTPLAAIRTTAEVAQKWPSDDINEEFSEIESTSIQLQKLVDSLLMLSRLEAQPRLNIESIDIIRHLNKCIDLRNNNILDKQLQLTSNLADIQSYEIDSDPSLLQMILSNLIGNAICHAPVNSNLEIKLNTDENSLLISNLAPSLTQTDLSVMFDRFWQQDKARQLDGHSGLGLSIAKRSADILNIKLTVELIDKQENQQICFKIKF</sequence>
<evidence type="ECO:0000256" key="1">
    <source>
        <dbReference type="ARBA" id="ARBA00000085"/>
    </source>
</evidence>
<dbReference type="Gene3D" id="3.30.565.10">
    <property type="entry name" value="Histidine kinase-like ATPase, C-terminal domain"/>
    <property type="match status" value="1"/>
</dbReference>
<dbReference type="SUPFAM" id="SSF47384">
    <property type="entry name" value="Homodimeric domain of signal transducing histidine kinase"/>
    <property type="match status" value="1"/>
</dbReference>
<dbReference type="Gene3D" id="6.10.340.10">
    <property type="match status" value="1"/>
</dbReference>
<evidence type="ECO:0000256" key="10">
    <source>
        <dbReference type="ARBA" id="ARBA00023136"/>
    </source>
</evidence>
<dbReference type="STRING" id="1513271.XM47_02410"/>
<dbReference type="CDD" id="cd00075">
    <property type="entry name" value="HATPase"/>
    <property type="match status" value="1"/>
</dbReference>
<dbReference type="EC" id="2.7.13.3" evidence="3"/>
<accession>A0A0J8JQF1</accession>
<keyword evidence="6 11" id="KW-0812">Transmembrane</keyword>
<comment type="subcellular location">
    <subcellularLocation>
        <location evidence="2">Membrane</location>
        <topology evidence="2">Multi-pass membrane protein</topology>
    </subcellularLocation>
</comment>
<keyword evidence="5" id="KW-0808">Transferase</keyword>
<dbReference type="InterPro" id="IPR036097">
    <property type="entry name" value="HisK_dim/P_sf"/>
</dbReference>
<feature type="transmembrane region" description="Helical" evidence="11">
    <location>
        <begin position="171"/>
        <end position="190"/>
    </location>
</feature>
<keyword evidence="15" id="KW-1185">Reference proteome</keyword>
<evidence type="ECO:0000313" key="15">
    <source>
        <dbReference type="Proteomes" id="UP000037600"/>
    </source>
</evidence>
<evidence type="ECO:0000259" key="13">
    <source>
        <dbReference type="PROSITE" id="PS50885"/>
    </source>
</evidence>
<name>A0A0J8JQF1_9ALTE</name>
<dbReference type="Proteomes" id="UP000037600">
    <property type="component" value="Unassembled WGS sequence"/>
</dbReference>
<dbReference type="CDD" id="cd00082">
    <property type="entry name" value="HisKA"/>
    <property type="match status" value="1"/>
</dbReference>
<dbReference type="RefSeq" id="WP_048689017.1">
    <property type="nucleotide sequence ID" value="NZ_KQ130482.1"/>
</dbReference>
<keyword evidence="9" id="KW-0902">Two-component regulatory system</keyword>
<dbReference type="GO" id="GO:0000155">
    <property type="term" value="F:phosphorelay sensor kinase activity"/>
    <property type="evidence" value="ECO:0007669"/>
    <property type="project" value="InterPro"/>
</dbReference>
<feature type="domain" description="Histidine kinase" evidence="12">
    <location>
        <begin position="252"/>
        <end position="463"/>
    </location>
</feature>
<evidence type="ECO:0000259" key="12">
    <source>
        <dbReference type="PROSITE" id="PS50109"/>
    </source>
</evidence>
<dbReference type="InterPro" id="IPR005467">
    <property type="entry name" value="His_kinase_dom"/>
</dbReference>
<evidence type="ECO:0000256" key="2">
    <source>
        <dbReference type="ARBA" id="ARBA00004141"/>
    </source>
</evidence>
<dbReference type="Pfam" id="PF02518">
    <property type="entry name" value="HATPase_c"/>
    <property type="match status" value="1"/>
</dbReference>
<gene>
    <name evidence="14" type="ORF">XM47_02410</name>
</gene>
<dbReference type="PROSITE" id="PS50885">
    <property type="entry name" value="HAMP"/>
    <property type="match status" value="1"/>
</dbReference>
<evidence type="ECO:0000256" key="3">
    <source>
        <dbReference type="ARBA" id="ARBA00012438"/>
    </source>
</evidence>
<proteinExistence type="predicted"/>
<dbReference type="OrthoDB" id="9809766at2"/>
<dbReference type="PANTHER" id="PTHR45436">
    <property type="entry name" value="SENSOR HISTIDINE KINASE YKOH"/>
    <property type="match status" value="1"/>
</dbReference>
<dbReference type="SMART" id="SM00387">
    <property type="entry name" value="HATPase_c"/>
    <property type="match status" value="1"/>
</dbReference>
<protein>
    <recommendedName>
        <fullName evidence="3">histidine kinase</fullName>
        <ecNumber evidence="3">2.7.13.3</ecNumber>
    </recommendedName>
</protein>
<comment type="caution">
    <text evidence="14">The sequence shown here is derived from an EMBL/GenBank/DDBJ whole genome shotgun (WGS) entry which is preliminary data.</text>
</comment>
<dbReference type="InterPro" id="IPR003661">
    <property type="entry name" value="HisK_dim/P_dom"/>
</dbReference>
<dbReference type="PROSITE" id="PS50109">
    <property type="entry name" value="HIS_KIN"/>
    <property type="match status" value="1"/>
</dbReference>
<evidence type="ECO:0000256" key="11">
    <source>
        <dbReference type="SAM" id="Phobius"/>
    </source>
</evidence>
<keyword evidence="7" id="KW-0418">Kinase</keyword>
<dbReference type="InterPro" id="IPR003594">
    <property type="entry name" value="HATPase_dom"/>
</dbReference>
<dbReference type="SUPFAM" id="SSF55874">
    <property type="entry name" value="ATPase domain of HSP90 chaperone/DNA topoisomerase II/histidine kinase"/>
    <property type="match status" value="1"/>
</dbReference>
<keyword evidence="8 11" id="KW-1133">Transmembrane helix</keyword>
<dbReference type="SMART" id="SM00388">
    <property type="entry name" value="HisKA"/>
    <property type="match status" value="1"/>
</dbReference>
<evidence type="ECO:0000256" key="6">
    <source>
        <dbReference type="ARBA" id="ARBA00022692"/>
    </source>
</evidence>
<evidence type="ECO:0000256" key="4">
    <source>
        <dbReference type="ARBA" id="ARBA00022553"/>
    </source>
</evidence>
<dbReference type="Gene3D" id="1.10.287.130">
    <property type="match status" value="1"/>
</dbReference>
<keyword evidence="4" id="KW-0597">Phosphoprotein</keyword>
<dbReference type="GO" id="GO:0005886">
    <property type="term" value="C:plasma membrane"/>
    <property type="evidence" value="ECO:0007669"/>
    <property type="project" value="TreeGrafter"/>
</dbReference>
<evidence type="ECO:0000256" key="7">
    <source>
        <dbReference type="ARBA" id="ARBA00022777"/>
    </source>
</evidence>
<dbReference type="EMBL" id="LAZL01000002">
    <property type="protein sequence ID" value="KMT66966.1"/>
    <property type="molecule type" value="Genomic_DNA"/>
</dbReference>
<dbReference type="InterPro" id="IPR036890">
    <property type="entry name" value="HATPase_C_sf"/>
</dbReference>
<dbReference type="InterPro" id="IPR003660">
    <property type="entry name" value="HAMP_dom"/>
</dbReference>
<dbReference type="PANTHER" id="PTHR45436:SF15">
    <property type="entry name" value="SENSOR HISTIDINE KINASE CUSS"/>
    <property type="match status" value="1"/>
</dbReference>
<dbReference type="AlphaFoldDB" id="A0A0J8JQF1"/>
<feature type="domain" description="HAMP" evidence="13">
    <location>
        <begin position="191"/>
        <end position="244"/>
    </location>
</feature>
<comment type="catalytic activity">
    <reaction evidence="1">
        <text>ATP + protein L-histidine = ADP + protein N-phospho-L-histidine.</text>
        <dbReference type="EC" id="2.7.13.3"/>
    </reaction>
</comment>
<dbReference type="InterPro" id="IPR050428">
    <property type="entry name" value="TCS_sensor_his_kinase"/>
</dbReference>
<organism evidence="14 15">
    <name type="scientific">Catenovulum maritimum</name>
    <dbReference type="NCBI Taxonomy" id="1513271"/>
    <lineage>
        <taxon>Bacteria</taxon>
        <taxon>Pseudomonadati</taxon>
        <taxon>Pseudomonadota</taxon>
        <taxon>Gammaproteobacteria</taxon>
        <taxon>Alteromonadales</taxon>
        <taxon>Alteromonadaceae</taxon>
        <taxon>Catenovulum</taxon>
    </lineage>
</organism>
<evidence type="ECO:0000256" key="9">
    <source>
        <dbReference type="ARBA" id="ARBA00023012"/>
    </source>
</evidence>
<evidence type="ECO:0000313" key="14">
    <source>
        <dbReference type="EMBL" id="KMT66966.1"/>
    </source>
</evidence>
<evidence type="ECO:0000256" key="8">
    <source>
        <dbReference type="ARBA" id="ARBA00022989"/>
    </source>
</evidence>
<dbReference type="Pfam" id="PF00512">
    <property type="entry name" value="HisKA"/>
    <property type="match status" value="1"/>
</dbReference>